<accession>A0A4P7BMC9</accession>
<dbReference type="EMBL" id="BMWW01000013">
    <property type="protein sequence ID" value="GGZ09434.1"/>
    <property type="molecule type" value="Genomic_DNA"/>
</dbReference>
<dbReference type="Pfam" id="PF20327">
    <property type="entry name" value="DUF6622"/>
    <property type="match status" value="1"/>
</dbReference>
<proteinExistence type="predicted"/>
<gene>
    <name evidence="3" type="ORF">E1742_24085</name>
    <name evidence="2" type="ORF">GCM10007388_48650</name>
</gene>
<evidence type="ECO:0000256" key="1">
    <source>
        <dbReference type="SAM" id="Phobius"/>
    </source>
</evidence>
<keyword evidence="1" id="KW-0472">Membrane</keyword>
<dbReference type="InterPro" id="IPR046730">
    <property type="entry name" value="DUF6622"/>
</dbReference>
<evidence type="ECO:0008006" key="6">
    <source>
        <dbReference type="Google" id="ProtNLM"/>
    </source>
</evidence>
<evidence type="ECO:0000313" key="4">
    <source>
        <dbReference type="Proteomes" id="UP000294359"/>
    </source>
</evidence>
<feature type="transmembrane region" description="Helical" evidence="1">
    <location>
        <begin position="102"/>
        <end position="121"/>
    </location>
</feature>
<feature type="transmembrane region" description="Helical" evidence="1">
    <location>
        <begin position="33"/>
        <end position="50"/>
    </location>
</feature>
<evidence type="ECO:0000313" key="2">
    <source>
        <dbReference type="EMBL" id="GGZ09434.1"/>
    </source>
</evidence>
<dbReference type="Proteomes" id="UP000294359">
    <property type="component" value="Chromosome"/>
</dbReference>
<dbReference type="Proteomes" id="UP000619512">
    <property type="component" value="Unassembled WGS sequence"/>
</dbReference>
<keyword evidence="1" id="KW-0812">Transmembrane</keyword>
<evidence type="ECO:0000313" key="3">
    <source>
        <dbReference type="EMBL" id="QBQ38895.1"/>
    </source>
</evidence>
<keyword evidence="4" id="KW-1185">Reference proteome</keyword>
<reference evidence="2" key="3">
    <citation type="submission" date="2022-12" db="EMBL/GenBank/DDBJ databases">
        <authorList>
            <person name="Sun Q."/>
            <person name="Kim S."/>
        </authorList>
    </citation>
    <scope>NUCLEOTIDE SEQUENCE</scope>
    <source>
        <strain evidence="2">KCTC 12344</strain>
    </source>
</reference>
<reference evidence="2" key="1">
    <citation type="journal article" date="2014" name="Int. J. Syst. Evol. Microbiol.">
        <title>Complete genome sequence of Corynebacterium casei LMG S-19264T (=DSM 44701T), isolated from a smear-ripened cheese.</title>
        <authorList>
            <consortium name="US DOE Joint Genome Institute (JGI-PGF)"/>
            <person name="Walter F."/>
            <person name="Albersmeier A."/>
            <person name="Kalinowski J."/>
            <person name="Ruckert C."/>
        </authorList>
    </citation>
    <scope>NUCLEOTIDE SEQUENCE</scope>
    <source>
        <strain evidence="2">KCTC 12344</strain>
    </source>
</reference>
<evidence type="ECO:0000313" key="5">
    <source>
        <dbReference type="Proteomes" id="UP000619512"/>
    </source>
</evidence>
<name>A0A4P7BMC9_9BURK</name>
<dbReference type="RefSeq" id="WP_134387591.1">
    <property type="nucleotide sequence ID" value="NZ_BMWW01000013.1"/>
</dbReference>
<organism evidence="2 5">
    <name type="scientific">Pseudoduganella plicata</name>
    <dbReference type="NCBI Taxonomy" id="321984"/>
    <lineage>
        <taxon>Bacteria</taxon>
        <taxon>Pseudomonadati</taxon>
        <taxon>Pseudomonadota</taxon>
        <taxon>Betaproteobacteria</taxon>
        <taxon>Burkholderiales</taxon>
        <taxon>Oxalobacteraceae</taxon>
        <taxon>Telluria group</taxon>
        <taxon>Pseudoduganella</taxon>
    </lineage>
</organism>
<feature type="transmembrane region" description="Helical" evidence="1">
    <location>
        <begin position="57"/>
        <end position="82"/>
    </location>
</feature>
<feature type="transmembrane region" description="Helical" evidence="1">
    <location>
        <begin position="133"/>
        <end position="151"/>
    </location>
</feature>
<keyword evidence="1" id="KW-1133">Transmembrane helix</keyword>
<protein>
    <recommendedName>
        <fullName evidence="6">Transmembrane protein</fullName>
    </recommendedName>
</protein>
<feature type="transmembrane region" description="Helical" evidence="1">
    <location>
        <begin position="9"/>
        <end position="27"/>
    </location>
</feature>
<sequence length="165" mass="17369">MLQQIISHTPLYVWAILAFLVHRGVAASRERTMTLRAVAIVPLVMTALALQEIDRRFGLAGVPFAAWGAGAAAGAMVAWHVAAGSVTGLDHTAGTVTQRGSWLPLAMMLAVFSTRYALAAASAMQPALQHSATFAMSASLLLGLFNGLLAGRPLRCVRAFTLAAR</sequence>
<dbReference type="OrthoDB" id="3034721at2"/>
<dbReference type="EMBL" id="CP038026">
    <property type="protein sequence ID" value="QBQ38895.1"/>
    <property type="molecule type" value="Genomic_DNA"/>
</dbReference>
<reference evidence="3 4" key="2">
    <citation type="submission" date="2019-03" db="EMBL/GenBank/DDBJ databases">
        <title>Draft Genome Sequences of Six Type Strains of the Genus Massilia.</title>
        <authorList>
            <person name="Miess H."/>
            <person name="Frediansyhah A."/>
            <person name="Gross H."/>
        </authorList>
    </citation>
    <scope>NUCLEOTIDE SEQUENCE [LARGE SCALE GENOMIC DNA]</scope>
    <source>
        <strain evidence="3 4">DSM 17505</strain>
    </source>
</reference>
<dbReference type="AlphaFoldDB" id="A0A4P7BMC9"/>